<evidence type="ECO:0000313" key="4">
    <source>
        <dbReference type="Proteomes" id="UP000015100"/>
    </source>
</evidence>
<dbReference type="OrthoDB" id="5386169at2759"/>
<reference evidence="3 4" key="1">
    <citation type="journal article" date="2013" name="PLoS Genet.">
        <title>Genomic mechanisms accounting for the adaptation to parasitism in nematode-trapping fungi.</title>
        <authorList>
            <person name="Meerupati T."/>
            <person name="Andersson K.M."/>
            <person name="Friman E."/>
            <person name="Kumar D."/>
            <person name="Tunlid A."/>
            <person name="Ahren D."/>
        </authorList>
    </citation>
    <scope>NUCLEOTIDE SEQUENCE [LARGE SCALE GENOMIC DNA]</scope>
    <source>
        <strain evidence="3 4">CBS 200.50</strain>
    </source>
</reference>
<sequence length="526" mass="57385">METTSIVLISVFSTVIVVLIIVVVYLVLHRKITIAPQAGWNGFTISQRRPFRDLFRRRGRQPIPRRGSDAWDDNISEEELGILRPTHSRAPSDPFQDPYDPYSPYAQHTRSSSYHSNHSTLERDTSSRARPSLPHDFSDDEDQSALPHYSAPPPAHSYNRPGTATPSTSAANTSQPRFTPTSSPPHGTPPPSIIHHIDSFRMETLETTITDIRLTLESANTILTQVSDLPDDDSDDDSSTPPLLKPQDLAKINELSSLVTYHEGLLEVYDGSSGGGSRGTIDSYTARLPKFKTLVAQGMAIIMAAERRRTRSTSHSSSVGAGDTFSSGIGGTFASFFSGYGGGGGGGGGGNTISSTRKDSTATTTSTITGRPQEVKKTQLLSRYADLKKTETFAKNSLRQLLERREARRGSPGSENREMELEVRSLGLRAFRERVALGRKLGVEDEDEEGEEVWGLSGVDGEIGGERVVVSPIPGHQGRRTASRTIVEEDSDDEPPLPPPAYDDGGERGRSRSAAEEELLDSKELR</sequence>
<dbReference type="AlphaFoldDB" id="S8ARS7"/>
<name>S8ARS7_DACHA</name>
<keyword evidence="2" id="KW-0812">Transmembrane</keyword>
<keyword evidence="4" id="KW-1185">Reference proteome</keyword>
<feature type="region of interest" description="Disordered" evidence="1">
    <location>
        <begin position="348"/>
        <end position="374"/>
    </location>
</feature>
<reference evidence="4" key="2">
    <citation type="submission" date="2013-04" db="EMBL/GenBank/DDBJ databases">
        <title>Genomic mechanisms accounting for the adaptation to parasitism in nematode-trapping fungi.</title>
        <authorList>
            <person name="Ahren D.G."/>
        </authorList>
    </citation>
    <scope>NUCLEOTIDE SEQUENCE [LARGE SCALE GENOMIC DNA]</scope>
    <source>
        <strain evidence="4">CBS 200.50</strain>
    </source>
</reference>
<dbReference type="Proteomes" id="UP000015100">
    <property type="component" value="Unassembled WGS sequence"/>
</dbReference>
<feature type="compositionally biased region" description="Pro residues" evidence="1">
    <location>
        <begin position="182"/>
        <end position="192"/>
    </location>
</feature>
<evidence type="ECO:0000313" key="3">
    <source>
        <dbReference type="EMBL" id="EPS45574.1"/>
    </source>
</evidence>
<proteinExistence type="predicted"/>
<feature type="transmembrane region" description="Helical" evidence="2">
    <location>
        <begin position="6"/>
        <end position="28"/>
    </location>
</feature>
<organism evidence="3 4">
    <name type="scientific">Dactylellina haptotyla (strain CBS 200.50)</name>
    <name type="common">Nematode-trapping fungus</name>
    <name type="synonym">Monacrosporium haptotylum</name>
    <dbReference type="NCBI Taxonomy" id="1284197"/>
    <lineage>
        <taxon>Eukaryota</taxon>
        <taxon>Fungi</taxon>
        <taxon>Dikarya</taxon>
        <taxon>Ascomycota</taxon>
        <taxon>Pezizomycotina</taxon>
        <taxon>Orbiliomycetes</taxon>
        <taxon>Orbiliales</taxon>
        <taxon>Orbiliaceae</taxon>
        <taxon>Dactylellina</taxon>
    </lineage>
</organism>
<gene>
    <name evidence="3" type="ORF">H072_441</name>
</gene>
<evidence type="ECO:0000256" key="1">
    <source>
        <dbReference type="SAM" id="MobiDB-lite"/>
    </source>
</evidence>
<evidence type="ECO:0000256" key="2">
    <source>
        <dbReference type="SAM" id="Phobius"/>
    </source>
</evidence>
<feature type="compositionally biased region" description="Polar residues" evidence="1">
    <location>
        <begin position="106"/>
        <end position="119"/>
    </location>
</feature>
<comment type="caution">
    <text evidence="3">The sequence shown here is derived from an EMBL/GenBank/DDBJ whole genome shotgun (WGS) entry which is preliminary data.</text>
</comment>
<feature type="region of interest" description="Disordered" evidence="1">
    <location>
        <begin position="226"/>
        <end position="245"/>
    </location>
</feature>
<feature type="compositionally biased region" description="Acidic residues" evidence="1">
    <location>
        <begin position="229"/>
        <end position="238"/>
    </location>
</feature>
<accession>S8ARS7</accession>
<feature type="region of interest" description="Disordered" evidence="1">
    <location>
        <begin position="444"/>
        <end position="526"/>
    </location>
</feature>
<feature type="compositionally biased region" description="Basic and acidic residues" evidence="1">
    <location>
        <begin position="505"/>
        <end position="526"/>
    </location>
</feature>
<dbReference type="OMA" id="FQDPYDP"/>
<keyword evidence="2" id="KW-1133">Transmembrane helix</keyword>
<feature type="compositionally biased region" description="Low complexity" evidence="1">
    <location>
        <begin position="163"/>
        <end position="181"/>
    </location>
</feature>
<feature type="region of interest" description="Disordered" evidence="1">
    <location>
        <begin position="82"/>
        <end position="194"/>
    </location>
</feature>
<keyword evidence="2" id="KW-0472">Membrane</keyword>
<dbReference type="EMBL" id="AQGS01000013">
    <property type="protein sequence ID" value="EPS45574.1"/>
    <property type="molecule type" value="Genomic_DNA"/>
</dbReference>
<protein>
    <submittedName>
        <fullName evidence="3">Uncharacterized protein</fullName>
    </submittedName>
</protein>
<dbReference type="HOGENOM" id="CLU_532117_0_0_1"/>